<sequence length="351" mass="41904">FLLNLYFNKRIFFENEEDYDLVESYENFIHILNKKDSINAKKVNDEFHSLIDENIKININLKLDIFGNVIIKDCNLNSKNIKLYNLILNILISNPMGTKGYFSKKQLEKILFAIKNNKILNFSHDELNDLNKIYSKIINEDIVSVDSINNIVFKNLYIALLKYDNLLEFESLLRKRNVELDYISISFIGIIIGYTDLSRKISDKVKNYYLNKIIENETVNIINSLENIYGINSFLKKNRVLINKLLDQDLLYKLRNNIDLNKKYDIKIKNFGSFLKITINNKFNIFLYNKIYRSKKEKFNRINNKMNLNFKNRNKKYKYFEYNIKNEFKSVNIIEDINLNIILKDIFNFIS</sequence>
<comment type="caution">
    <text evidence="1">The sequence shown here is derived from an EMBL/GenBank/DDBJ whole genome shotgun (WGS) entry which is preliminary data.</text>
</comment>
<dbReference type="Proteomes" id="UP000859547">
    <property type="component" value="Unassembled WGS sequence"/>
</dbReference>
<feature type="non-terminal residue" evidence="1">
    <location>
        <position position="1"/>
    </location>
</feature>
<accession>A0A8H9R1N0</accession>
<dbReference type="AlphaFoldDB" id="A0A8H9R1N0"/>
<reference evidence="1" key="2">
    <citation type="submission" date="2020-07" db="EMBL/GenBank/DDBJ databases">
        <authorList>
            <consortium name="NCBI Pathogen Detection Project"/>
        </authorList>
    </citation>
    <scope>NUCLEOTIDE SEQUENCE</scope>
    <source>
        <strain evidence="1">C8</strain>
    </source>
</reference>
<organism evidence="1">
    <name type="scientific">Clostridium perfringens</name>
    <dbReference type="NCBI Taxonomy" id="1502"/>
    <lineage>
        <taxon>Bacteria</taxon>
        <taxon>Bacillati</taxon>
        <taxon>Bacillota</taxon>
        <taxon>Clostridia</taxon>
        <taxon>Eubacteriales</taxon>
        <taxon>Clostridiaceae</taxon>
        <taxon>Clostridium</taxon>
    </lineage>
</organism>
<dbReference type="EMBL" id="DACTCB010000024">
    <property type="protein sequence ID" value="HAT4309159.1"/>
    <property type="molecule type" value="Genomic_DNA"/>
</dbReference>
<reference evidence="1" key="1">
    <citation type="journal article" date="2018" name="Genome Biol.">
        <title>SKESA: strategic k-mer extension for scrupulous assemblies.</title>
        <authorList>
            <person name="Souvorov A."/>
            <person name="Agarwala R."/>
            <person name="Lipman D.J."/>
        </authorList>
    </citation>
    <scope>NUCLEOTIDE SEQUENCE</scope>
    <source>
        <strain evidence="1">C8</strain>
    </source>
</reference>
<evidence type="ECO:0000313" key="1">
    <source>
        <dbReference type="EMBL" id="HAT4309159.1"/>
    </source>
</evidence>
<name>A0A8H9R1N0_CLOPF</name>
<proteinExistence type="predicted"/>
<gene>
    <name evidence="1" type="ORF">I9080_003003</name>
</gene>
<protein>
    <submittedName>
        <fullName evidence="1">Uncharacterized protein</fullName>
    </submittedName>
</protein>